<dbReference type="Proteomes" id="UP000031675">
    <property type="component" value="Unassembled WGS sequence"/>
</dbReference>
<reference evidence="8" key="1">
    <citation type="journal article" date="2015" name="Chem. Biol.">
        <title>Structure, bioactivity, and resistance mechanism of streptomonomicin, an unusual lasso Peptide from an understudied halophilic actinomycete.</title>
        <authorList>
            <person name="Metelev M."/>
            <person name="Tietz J.I."/>
            <person name="Melby J.O."/>
            <person name="Blair P.M."/>
            <person name="Zhu L."/>
            <person name="Livnat I."/>
            <person name="Severinov K."/>
            <person name="Mitchell D.A."/>
        </authorList>
    </citation>
    <scope>NUCLEOTIDE SEQUENCE [LARGE SCALE GENOMIC DNA]</scope>
    <source>
        <strain evidence="8">YIM 90003</strain>
    </source>
</reference>
<comment type="similarity">
    <text evidence="1">Belongs to the ATP-dependent AMP-binding enzyme family.</text>
</comment>
<protein>
    <submittedName>
        <fullName evidence="7">O-succinylbenzoate--CoA ligase</fullName>
    </submittedName>
</protein>
<evidence type="ECO:0000313" key="8">
    <source>
        <dbReference type="Proteomes" id="UP000031675"/>
    </source>
</evidence>
<proteinExistence type="inferred from homology"/>
<dbReference type="RefSeq" id="WP_040275872.1">
    <property type="nucleotide sequence ID" value="NZ_JROO01000040.1"/>
</dbReference>
<dbReference type="EMBL" id="JROO01000040">
    <property type="protein sequence ID" value="KIH97289.1"/>
    <property type="molecule type" value="Genomic_DNA"/>
</dbReference>
<comment type="caution">
    <text evidence="7">The sequence shown here is derived from an EMBL/GenBank/DDBJ whole genome shotgun (WGS) entry which is preliminary data.</text>
</comment>
<dbReference type="InterPro" id="IPR000873">
    <property type="entry name" value="AMP-dep_synth/lig_dom"/>
</dbReference>
<keyword evidence="2 7" id="KW-0436">Ligase</keyword>
<dbReference type="PANTHER" id="PTHR43859:SF4">
    <property type="entry name" value="BUTANOATE--COA LIGASE AAE1-RELATED"/>
    <property type="match status" value="1"/>
</dbReference>
<evidence type="ECO:0000259" key="5">
    <source>
        <dbReference type="Pfam" id="PF00501"/>
    </source>
</evidence>
<dbReference type="OrthoDB" id="4363623at2"/>
<evidence type="ECO:0000256" key="4">
    <source>
        <dbReference type="ARBA" id="ARBA00023098"/>
    </source>
</evidence>
<dbReference type="NCBIfam" id="NF004837">
    <property type="entry name" value="PRK06187.1"/>
    <property type="match status" value="1"/>
</dbReference>
<gene>
    <name evidence="7" type="ORF">LP52_20195</name>
</gene>
<dbReference type="Pfam" id="PF13193">
    <property type="entry name" value="AMP-binding_C"/>
    <property type="match status" value="1"/>
</dbReference>
<dbReference type="Gene3D" id="3.40.50.12780">
    <property type="entry name" value="N-terminal domain of ligase-like"/>
    <property type="match status" value="1"/>
</dbReference>
<sequence length="523" mass="56958">METALTPLEFARRTRRLHPQREAVVDQGTRLTYEQFFDRCDRWSAALERMGVGKGDRVAYIAPNTHAQLESFYAVPQLGAVLVPINYRLSADDFVYIVNHSGATVLCAHSDQLAVVDGVRDQMPGVQHFVALEGSGEGWQDYESLVAAAQPQFTRPEIAETDLLTINYTSGTTARPKGVMITHRNAYMNVVGTLLHLRIGLGERYLWTLPMFHANGWTYTWTVTAAAAAHVCLRAIDPGRVFDLIREEGVTWLCAAPTVLITLANTPEEVRGAVPPGVHVVTAGASPAADTIERLEGTFGWSVTHVYGLTETTPFITVCEPWPEHADLAGNERAAVKARQGVELITSGELKVLDSEGGEVPWDGTTVGEIAVRGNVVMAGYYQDPEATEKVMGDGWFRTGDAAVTHPDGFVEIQDRIKDVIISGGENISSIEVEGVLLRHPAVLEAAIVGVPHERWGETPKASVVLREGAATTEEELIGFARDNLAHFKAPTQVEFVDQLPKTATGKIQKYVLRKGASAVSSQ</sequence>
<evidence type="ECO:0000259" key="6">
    <source>
        <dbReference type="Pfam" id="PF13193"/>
    </source>
</evidence>
<keyword evidence="3" id="KW-0276">Fatty acid metabolism</keyword>
<keyword evidence="8" id="KW-1185">Reference proteome</keyword>
<dbReference type="InterPro" id="IPR025110">
    <property type="entry name" value="AMP-bd_C"/>
</dbReference>
<dbReference type="InterPro" id="IPR045851">
    <property type="entry name" value="AMP-bd_C_sf"/>
</dbReference>
<dbReference type="GO" id="GO:0016874">
    <property type="term" value="F:ligase activity"/>
    <property type="evidence" value="ECO:0007669"/>
    <property type="project" value="UniProtKB-KW"/>
</dbReference>
<dbReference type="FunFam" id="3.30.300.30:FF:000008">
    <property type="entry name" value="2,3-dihydroxybenzoate-AMP ligase"/>
    <property type="match status" value="1"/>
</dbReference>
<dbReference type="GO" id="GO:0006631">
    <property type="term" value="P:fatty acid metabolic process"/>
    <property type="evidence" value="ECO:0007669"/>
    <property type="project" value="UniProtKB-KW"/>
</dbReference>
<dbReference type="InterPro" id="IPR042099">
    <property type="entry name" value="ANL_N_sf"/>
</dbReference>
<feature type="domain" description="AMP-binding enzyme C-terminal" evidence="6">
    <location>
        <begin position="432"/>
        <end position="507"/>
    </location>
</feature>
<organism evidence="7 8">
    <name type="scientific">Streptomonospora alba</name>
    <dbReference type="NCBI Taxonomy" id="183763"/>
    <lineage>
        <taxon>Bacteria</taxon>
        <taxon>Bacillati</taxon>
        <taxon>Actinomycetota</taxon>
        <taxon>Actinomycetes</taxon>
        <taxon>Streptosporangiales</taxon>
        <taxon>Nocardiopsidaceae</taxon>
        <taxon>Streptomonospora</taxon>
    </lineage>
</organism>
<keyword evidence="4" id="KW-0443">Lipid metabolism</keyword>
<name>A0A0C2FDP7_9ACTN</name>
<evidence type="ECO:0000256" key="2">
    <source>
        <dbReference type="ARBA" id="ARBA00022598"/>
    </source>
</evidence>
<dbReference type="Gene3D" id="3.30.300.30">
    <property type="match status" value="1"/>
</dbReference>
<dbReference type="Pfam" id="PF00501">
    <property type="entry name" value="AMP-binding"/>
    <property type="match status" value="1"/>
</dbReference>
<feature type="domain" description="AMP-dependent synthetase/ligase" evidence="5">
    <location>
        <begin position="15"/>
        <end position="382"/>
    </location>
</feature>
<dbReference type="AlphaFoldDB" id="A0A0C2FDP7"/>
<dbReference type="SUPFAM" id="SSF56801">
    <property type="entry name" value="Acetyl-CoA synthetase-like"/>
    <property type="match status" value="1"/>
</dbReference>
<dbReference type="PANTHER" id="PTHR43859">
    <property type="entry name" value="ACYL-ACTIVATING ENZYME"/>
    <property type="match status" value="1"/>
</dbReference>
<evidence type="ECO:0000256" key="3">
    <source>
        <dbReference type="ARBA" id="ARBA00022832"/>
    </source>
</evidence>
<evidence type="ECO:0000256" key="1">
    <source>
        <dbReference type="ARBA" id="ARBA00006432"/>
    </source>
</evidence>
<evidence type="ECO:0000313" key="7">
    <source>
        <dbReference type="EMBL" id="KIH97289.1"/>
    </source>
</evidence>
<accession>A0A0C2FDP7</accession>
<dbReference type="STRING" id="183763.LP52_20195"/>